<evidence type="ECO:0000256" key="7">
    <source>
        <dbReference type="SAM" id="Phobius"/>
    </source>
</evidence>
<evidence type="ECO:0000313" key="9">
    <source>
        <dbReference type="Proteomes" id="UP000186102"/>
    </source>
</evidence>
<evidence type="ECO:0000256" key="1">
    <source>
        <dbReference type="ARBA" id="ARBA00004651"/>
    </source>
</evidence>
<dbReference type="PANTHER" id="PTHR34856:SF2">
    <property type="entry name" value="PROTEIN NRFD"/>
    <property type="match status" value="1"/>
</dbReference>
<feature type="transmembrane region" description="Helical" evidence="7">
    <location>
        <begin position="91"/>
        <end position="111"/>
    </location>
</feature>
<keyword evidence="6 7" id="KW-0472">Membrane</keyword>
<keyword evidence="9" id="KW-1185">Reference proteome</keyword>
<comment type="caution">
    <text evidence="8">The sequence shown here is derived from an EMBL/GenBank/DDBJ whole genome shotgun (WGS) entry which is preliminary data.</text>
</comment>
<feature type="transmembrane region" description="Helical" evidence="7">
    <location>
        <begin position="251"/>
        <end position="269"/>
    </location>
</feature>
<dbReference type="EMBL" id="MLBF01000005">
    <property type="protein sequence ID" value="OLN32953.1"/>
    <property type="molecule type" value="Genomic_DNA"/>
</dbReference>
<dbReference type="Gene3D" id="1.20.1630.10">
    <property type="entry name" value="Formate dehydrogenase/DMSO reductase domain"/>
    <property type="match status" value="1"/>
</dbReference>
<reference evidence="8 9" key="1">
    <citation type="submission" date="2016-09" db="EMBL/GenBank/DDBJ databases">
        <title>Complete genome of Desulfosporosinus sp. OL.</title>
        <authorList>
            <person name="Mardanov A."/>
            <person name="Beletsky A."/>
            <person name="Panova A."/>
            <person name="Karnachuk O."/>
            <person name="Ravin N."/>
        </authorList>
    </citation>
    <scope>NUCLEOTIDE SEQUENCE [LARGE SCALE GENOMIC DNA]</scope>
    <source>
        <strain evidence="8 9">OL</strain>
    </source>
</reference>
<evidence type="ECO:0000256" key="3">
    <source>
        <dbReference type="ARBA" id="ARBA00022475"/>
    </source>
</evidence>
<name>A0A1Q8R013_9FIRM</name>
<evidence type="ECO:0000256" key="2">
    <source>
        <dbReference type="ARBA" id="ARBA00008929"/>
    </source>
</evidence>
<feature type="transmembrane region" description="Helical" evidence="7">
    <location>
        <begin position="49"/>
        <end position="71"/>
    </location>
</feature>
<feature type="transmembrane region" description="Helical" evidence="7">
    <location>
        <begin position="281"/>
        <end position="309"/>
    </location>
</feature>
<evidence type="ECO:0000256" key="4">
    <source>
        <dbReference type="ARBA" id="ARBA00022692"/>
    </source>
</evidence>
<organism evidence="8 9">
    <name type="scientific">Desulfosporosinus metallidurans</name>
    <dbReference type="NCBI Taxonomy" id="1888891"/>
    <lineage>
        <taxon>Bacteria</taxon>
        <taxon>Bacillati</taxon>
        <taxon>Bacillota</taxon>
        <taxon>Clostridia</taxon>
        <taxon>Eubacteriales</taxon>
        <taxon>Desulfitobacteriaceae</taxon>
        <taxon>Desulfosporosinus</taxon>
    </lineage>
</organism>
<feature type="transmembrane region" description="Helical" evidence="7">
    <location>
        <begin position="145"/>
        <end position="166"/>
    </location>
</feature>
<keyword evidence="3" id="KW-1003">Cell membrane</keyword>
<proteinExistence type="inferred from homology"/>
<evidence type="ECO:0000256" key="6">
    <source>
        <dbReference type="ARBA" id="ARBA00023136"/>
    </source>
</evidence>
<protein>
    <submittedName>
        <fullName evidence="8">Tetrathionate reductase subunit C</fullName>
    </submittedName>
</protein>
<dbReference type="GO" id="GO:0005886">
    <property type="term" value="C:plasma membrane"/>
    <property type="evidence" value="ECO:0007669"/>
    <property type="project" value="UniProtKB-SubCell"/>
</dbReference>
<sequence length="310" mass="33874">MNTQEVYVVVNASPWNYLVPLYIFFKGLSVGALCISALYTVFRSERFKSLAFPAALTSLLAFIPVPFLLLADLHQPLRFWHLLVNFNPTSVISWGTWLIILYPLCLLWYIARLGMSQGISIPVLKGVQESASTSQSTSGLGLSGLSILTLSLALLADLYTAFLLGVVKGKVLWNSALLPGYFLTSAIVTGAALVLIVYLNKKPEEKTVRTLVRIIQGALALEIFFAISQWITLGATSLQGQKALEILWKDPMYLIGDIFLGILVPLVLLNKPSLNKKPVLMISALLVILGGLLLRFSIVGVGIQAAALWN</sequence>
<feature type="transmembrane region" description="Helical" evidence="7">
    <location>
        <begin position="178"/>
        <end position="199"/>
    </location>
</feature>
<dbReference type="AlphaFoldDB" id="A0A1Q8R013"/>
<dbReference type="Pfam" id="PF03916">
    <property type="entry name" value="NrfD"/>
    <property type="match status" value="1"/>
</dbReference>
<dbReference type="Proteomes" id="UP000186102">
    <property type="component" value="Unassembled WGS sequence"/>
</dbReference>
<dbReference type="STRING" id="1888891.DSOL_1064"/>
<evidence type="ECO:0000256" key="5">
    <source>
        <dbReference type="ARBA" id="ARBA00022989"/>
    </source>
</evidence>
<gene>
    <name evidence="8" type="ORF">DSOL_1064</name>
</gene>
<feature type="transmembrane region" description="Helical" evidence="7">
    <location>
        <begin position="211"/>
        <end position="231"/>
    </location>
</feature>
<dbReference type="InterPro" id="IPR052049">
    <property type="entry name" value="Electron_transfer_protein"/>
</dbReference>
<dbReference type="RefSeq" id="WP_075363824.1">
    <property type="nucleotide sequence ID" value="NZ_MLBF01000005.1"/>
</dbReference>
<keyword evidence="4 7" id="KW-0812">Transmembrane</keyword>
<accession>A0A1Q8R013</accession>
<dbReference type="InterPro" id="IPR005614">
    <property type="entry name" value="NrfD-like"/>
</dbReference>
<feature type="transmembrane region" description="Helical" evidence="7">
    <location>
        <begin position="20"/>
        <end position="42"/>
    </location>
</feature>
<dbReference type="PANTHER" id="PTHR34856">
    <property type="entry name" value="PROTEIN NRFD"/>
    <property type="match status" value="1"/>
</dbReference>
<comment type="similarity">
    <text evidence="2">Belongs to the NrfD family.</text>
</comment>
<comment type="subcellular location">
    <subcellularLocation>
        <location evidence="1">Cell membrane</location>
        <topology evidence="1">Multi-pass membrane protein</topology>
    </subcellularLocation>
</comment>
<evidence type="ECO:0000313" key="8">
    <source>
        <dbReference type="EMBL" id="OLN32953.1"/>
    </source>
</evidence>
<keyword evidence="5 7" id="KW-1133">Transmembrane helix</keyword>